<sequence length="275" mass="29481">MKFSGEKVVEIYEKIQQKRPIIHCITNAVTVNDCANILLAVGASPTMAHHPCEVEEITAGTAALICNFGAISDYEAMKTAGKRAHALGHPIVIDPVGVSGSSYRREKCLELMKIIHPTCIRGNYSEIQALLHNCGTVTGVDAAEDALAEAEETDLPELMKQYAKENQMILVASGETDLITDGSCVYRCHNGSPMMARITGSGCMSTVMLGAFLSAENSVESAVACCAFTGIAGELAAKETTAQKRGTMTFRNGFIDAVSLMTPEQLEHGTNVDWF</sequence>
<comment type="caution">
    <text evidence="12">The sequence shown here is derived from an EMBL/GenBank/DDBJ whole genome shotgun (WGS) entry which is preliminary data.</text>
</comment>
<gene>
    <name evidence="11 12" type="primary">thiM</name>
    <name evidence="12" type="ORF">GMD30_08365</name>
</gene>
<dbReference type="GO" id="GO:0000287">
    <property type="term" value="F:magnesium ion binding"/>
    <property type="evidence" value="ECO:0007669"/>
    <property type="project" value="UniProtKB-UniRule"/>
</dbReference>
<comment type="function">
    <text evidence="11">Catalyzes the phosphorylation of the hydroxyl group of 4-methyl-5-beta-hydroxyethylthiazole (THZ).</text>
</comment>
<keyword evidence="8 11" id="KW-0067">ATP-binding</keyword>
<dbReference type="GO" id="GO:0009229">
    <property type="term" value="P:thiamine diphosphate biosynthetic process"/>
    <property type="evidence" value="ECO:0007669"/>
    <property type="project" value="UniProtKB-UniRule"/>
</dbReference>
<feature type="binding site" evidence="11">
    <location>
        <position position="121"/>
    </location>
    <ligand>
        <name>ATP</name>
        <dbReference type="ChEBI" id="CHEBI:30616"/>
    </ligand>
</feature>
<comment type="cofactor">
    <cofactor evidence="2 11">
        <name>Mg(2+)</name>
        <dbReference type="ChEBI" id="CHEBI:18420"/>
    </cofactor>
</comment>
<keyword evidence="7 11" id="KW-0418">Kinase</keyword>
<dbReference type="HAMAP" id="MF_00228">
    <property type="entry name" value="Thz_kinase"/>
    <property type="match status" value="1"/>
</dbReference>
<evidence type="ECO:0000256" key="9">
    <source>
        <dbReference type="ARBA" id="ARBA00022842"/>
    </source>
</evidence>
<evidence type="ECO:0000256" key="7">
    <source>
        <dbReference type="ARBA" id="ARBA00022777"/>
    </source>
</evidence>
<dbReference type="Proteomes" id="UP000446657">
    <property type="component" value="Unassembled WGS sequence"/>
</dbReference>
<evidence type="ECO:0000256" key="1">
    <source>
        <dbReference type="ARBA" id="ARBA00001771"/>
    </source>
</evidence>
<evidence type="ECO:0000256" key="2">
    <source>
        <dbReference type="ARBA" id="ARBA00001946"/>
    </source>
</evidence>
<dbReference type="InterPro" id="IPR029056">
    <property type="entry name" value="Ribokinase-like"/>
</dbReference>
<comment type="catalytic activity">
    <reaction evidence="1 11">
        <text>5-(2-hydroxyethyl)-4-methylthiazole + ATP = 4-methyl-5-(2-phosphooxyethyl)-thiazole + ADP + H(+)</text>
        <dbReference type="Rhea" id="RHEA:24212"/>
        <dbReference type="ChEBI" id="CHEBI:15378"/>
        <dbReference type="ChEBI" id="CHEBI:17957"/>
        <dbReference type="ChEBI" id="CHEBI:30616"/>
        <dbReference type="ChEBI" id="CHEBI:58296"/>
        <dbReference type="ChEBI" id="CHEBI:456216"/>
        <dbReference type="EC" id="2.7.1.50"/>
    </reaction>
</comment>
<accession>A0A844KQL2</accession>
<dbReference type="GO" id="GO:0004417">
    <property type="term" value="F:hydroxyethylthiazole kinase activity"/>
    <property type="evidence" value="ECO:0007669"/>
    <property type="project" value="UniProtKB-UniRule"/>
</dbReference>
<dbReference type="EMBL" id="WNAL01000014">
    <property type="protein sequence ID" value="MTR81720.1"/>
    <property type="molecule type" value="Genomic_DNA"/>
</dbReference>
<feature type="binding site" evidence="11">
    <location>
        <position position="47"/>
    </location>
    <ligand>
        <name>substrate</name>
    </ligand>
</feature>
<dbReference type="PIRSF" id="PIRSF000513">
    <property type="entry name" value="Thz_kinase"/>
    <property type="match status" value="1"/>
</dbReference>
<dbReference type="GO" id="GO:0009228">
    <property type="term" value="P:thiamine biosynthetic process"/>
    <property type="evidence" value="ECO:0007669"/>
    <property type="project" value="UniProtKB-KW"/>
</dbReference>
<comment type="pathway">
    <text evidence="3 11">Cofactor biosynthesis; thiamine diphosphate biosynthesis; 4-methyl-5-(2-phosphoethyl)-thiazole from 5-(2-hydroxyethyl)-4-methylthiazole: step 1/1.</text>
</comment>
<evidence type="ECO:0000256" key="10">
    <source>
        <dbReference type="ARBA" id="ARBA00022977"/>
    </source>
</evidence>
<evidence type="ECO:0000256" key="11">
    <source>
        <dbReference type="HAMAP-Rule" id="MF_00228"/>
    </source>
</evidence>
<keyword evidence="10 11" id="KW-0784">Thiamine biosynthesis</keyword>
<evidence type="ECO:0000313" key="13">
    <source>
        <dbReference type="Proteomes" id="UP000446657"/>
    </source>
</evidence>
<dbReference type="PRINTS" id="PR01099">
    <property type="entry name" value="HYETHTZKNASE"/>
</dbReference>
<dbReference type="CDD" id="cd01170">
    <property type="entry name" value="THZ_kinase"/>
    <property type="match status" value="1"/>
</dbReference>
<name>A0A844KQL2_9FIRM</name>
<keyword evidence="9 11" id="KW-0460">Magnesium</keyword>
<keyword evidence="4 11" id="KW-0808">Transferase</keyword>
<reference evidence="12 13" key="1">
    <citation type="journal article" date="2019" name="Nat. Med.">
        <title>A library of human gut bacterial isolates paired with longitudinal multiomics data enables mechanistic microbiome research.</title>
        <authorList>
            <person name="Poyet M."/>
            <person name="Groussin M."/>
            <person name="Gibbons S.M."/>
            <person name="Avila-Pacheco J."/>
            <person name="Jiang X."/>
            <person name="Kearney S.M."/>
            <person name="Perrotta A.R."/>
            <person name="Berdy B."/>
            <person name="Zhao S."/>
            <person name="Lieberman T.D."/>
            <person name="Swanson P.K."/>
            <person name="Smith M."/>
            <person name="Roesemann S."/>
            <person name="Alexander J.E."/>
            <person name="Rich S.A."/>
            <person name="Livny J."/>
            <person name="Vlamakis H."/>
            <person name="Clish C."/>
            <person name="Bullock K."/>
            <person name="Deik A."/>
            <person name="Scott J."/>
            <person name="Pierce K.A."/>
            <person name="Xavier R.J."/>
            <person name="Alm E.J."/>
        </authorList>
    </citation>
    <scope>NUCLEOTIDE SEQUENCE [LARGE SCALE GENOMIC DNA]</scope>
    <source>
        <strain evidence="12 13">BIOML-A1</strain>
    </source>
</reference>
<proteinExistence type="inferred from homology"/>
<keyword evidence="5 11" id="KW-0479">Metal-binding</keyword>
<feature type="binding site" evidence="11">
    <location>
        <position position="173"/>
    </location>
    <ligand>
        <name>ATP</name>
        <dbReference type="ChEBI" id="CHEBI:30616"/>
    </ligand>
</feature>
<keyword evidence="6 11" id="KW-0547">Nucleotide-binding</keyword>
<evidence type="ECO:0000256" key="3">
    <source>
        <dbReference type="ARBA" id="ARBA00004868"/>
    </source>
</evidence>
<dbReference type="Pfam" id="PF02110">
    <property type="entry name" value="HK"/>
    <property type="match status" value="1"/>
</dbReference>
<evidence type="ECO:0000313" key="12">
    <source>
        <dbReference type="EMBL" id="MTR81720.1"/>
    </source>
</evidence>
<comment type="similarity">
    <text evidence="11">Belongs to the Thz kinase family.</text>
</comment>
<evidence type="ECO:0000256" key="8">
    <source>
        <dbReference type="ARBA" id="ARBA00022840"/>
    </source>
</evidence>
<evidence type="ECO:0000256" key="4">
    <source>
        <dbReference type="ARBA" id="ARBA00022679"/>
    </source>
</evidence>
<dbReference type="AlphaFoldDB" id="A0A844KQL2"/>
<dbReference type="InterPro" id="IPR000417">
    <property type="entry name" value="Hyethyz_kinase"/>
</dbReference>
<dbReference type="NCBIfam" id="NF006830">
    <property type="entry name" value="PRK09355.1"/>
    <property type="match status" value="1"/>
</dbReference>
<dbReference type="UniPathway" id="UPA00060">
    <property type="reaction ID" value="UER00139"/>
</dbReference>
<organism evidence="12 13">
    <name type="scientific">Roseburia faecis</name>
    <dbReference type="NCBI Taxonomy" id="301302"/>
    <lineage>
        <taxon>Bacteria</taxon>
        <taxon>Bacillati</taxon>
        <taxon>Bacillota</taxon>
        <taxon>Clostridia</taxon>
        <taxon>Lachnospirales</taxon>
        <taxon>Lachnospiraceae</taxon>
        <taxon>Roseburia</taxon>
    </lineage>
</organism>
<dbReference type="Gene3D" id="3.40.1190.20">
    <property type="match status" value="1"/>
</dbReference>
<feature type="binding site" evidence="11">
    <location>
        <position position="200"/>
    </location>
    <ligand>
        <name>substrate</name>
    </ligand>
</feature>
<dbReference type="RefSeq" id="WP_155176518.1">
    <property type="nucleotide sequence ID" value="NZ_WNAK01000014.1"/>
</dbReference>
<dbReference type="GO" id="GO:0005524">
    <property type="term" value="F:ATP binding"/>
    <property type="evidence" value="ECO:0007669"/>
    <property type="project" value="UniProtKB-UniRule"/>
</dbReference>
<dbReference type="EC" id="2.7.1.50" evidence="11"/>
<evidence type="ECO:0000256" key="5">
    <source>
        <dbReference type="ARBA" id="ARBA00022723"/>
    </source>
</evidence>
<evidence type="ECO:0000256" key="6">
    <source>
        <dbReference type="ARBA" id="ARBA00022741"/>
    </source>
</evidence>
<protein>
    <recommendedName>
        <fullName evidence="11">Hydroxyethylthiazole kinase</fullName>
        <ecNumber evidence="11">2.7.1.50</ecNumber>
    </recommendedName>
    <alternativeName>
        <fullName evidence="11">4-methyl-5-beta-hydroxyethylthiazole kinase</fullName>
        <shortName evidence="11">TH kinase</shortName>
        <shortName evidence="11">Thz kinase</shortName>
    </alternativeName>
</protein>
<dbReference type="SUPFAM" id="SSF53613">
    <property type="entry name" value="Ribokinase-like"/>
    <property type="match status" value="1"/>
</dbReference>